<comment type="subcellular location">
    <subcellularLocation>
        <location evidence="1">Cytoplasm</location>
    </subcellularLocation>
</comment>
<sequence length="344" mass="38967">MDNYSDLRISTQKAQDLLRDLFNIGGRVSPLPGDSDFNFRVGTDDGEGYILKISRPGEVGNYLDFQQQLLTYIDKNQKDLISPKVVKDKNGNPVSSFLDAFGNQRSVRLLTWVSGRLWSSVNPQRDGLRCNLGEQCGRLTSALQGFEHREAHRQLEWDVAKSLWTENHLDLFSGDKREVVSYFQEKFKSRLDSYKKLRKSVVHNDANDNNVIVSSDLKSPKVKAVIDYGDTVYTQIINDVAIACAYAVMHHNDPLAAALPIVTGYHATFPLEAGELEHLYSAMAMRLVVSVTKSALNKMAEPENEYLLISERPAWDLLRKWRNIDPDFAHFSFRQACGFPAHPD</sequence>
<name>A0AAE3JRQ0_9FLAO</name>
<evidence type="ECO:0000256" key="1">
    <source>
        <dbReference type="ARBA" id="ARBA00004496"/>
    </source>
</evidence>
<dbReference type="SUPFAM" id="SSF56112">
    <property type="entry name" value="Protein kinase-like (PK-like)"/>
    <property type="match status" value="1"/>
</dbReference>
<keyword evidence="3" id="KW-0808">Transferase</keyword>
<evidence type="ECO:0000313" key="11">
    <source>
        <dbReference type="Proteomes" id="UP001200642"/>
    </source>
</evidence>
<evidence type="ECO:0000256" key="5">
    <source>
        <dbReference type="ARBA" id="ARBA00036820"/>
    </source>
</evidence>
<organism evidence="10 11">
    <name type="scientific">Cerina litoralis</name>
    <dbReference type="NCBI Taxonomy" id="2874477"/>
    <lineage>
        <taxon>Bacteria</taxon>
        <taxon>Pseudomonadati</taxon>
        <taxon>Bacteroidota</taxon>
        <taxon>Flavobacteriia</taxon>
        <taxon>Flavobacteriales</taxon>
        <taxon>Flavobacteriaceae</taxon>
        <taxon>Cerina</taxon>
    </lineage>
</organism>
<dbReference type="EMBL" id="JAIRBC010000018">
    <property type="protein sequence ID" value="MCG2461608.1"/>
    <property type="molecule type" value="Genomic_DNA"/>
</dbReference>
<evidence type="ECO:0000256" key="2">
    <source>
        <dbReference type="ARBA" id="ARBA00022490"/>
    </source>
</evidence>
<dbReference type="RefSeq" id="WP_317902751.1">
    <property type="nucleotide sequence ID" value="NZ_JAIRBC010000018.1"/>
</dbReference>
<evidence type="ECO:0000256" key="4">
    <source>
        <dbReference type="ARBA" id="ARBA00022777"/>
    </source>
</evidence>
<evidence type="ECO:0000313" key="10">
    <source>
        <dbReference type="EMBL" id="MCG2461608.1"/>
    </source>
</evidence>
<protein>
    <recommendedName>
        <fullName evidence="8">Hydroxylysine kinase</fullName>
        <ecNumber evidence="7">2.7.1.81</ecNumber>
    </recommendedName>
</protein>
<dbReference type="InterPro" id="IPR002575">
    <property type="entry name" value="Aminoglycoside_PTrfase"/>
</dbReference>
<comment type="catalytic activity">
    <reaction evidence="5">
        <text>(5R)-5-hydroxy-L-lysine + GTP = (5R)-5-phosphooxy-L-lysine + GDP + H(+)</text>
        <dbReference type="Rhea" id="RHEA:19049"/>
        <dbReference type="ChEBI" id="CHEBI:15378"/>
        <dbReference type="ChEBI" id="CHEBI:37565"/>
        <dbReference type="ChEBI" id="CHEBI:57882"/>
        <dbReference type="ChEBI" id="CHEBI:58189"/>
        <dbReference type="ChEBI" id="CHEBI:58357"/>
        <dbReference type="EC" id="2.7.1.81"/>
    </reaction>
</comment>
<dbReference type="GO" id="GO:0005737">
    <property type="term" value="C:cytoplasm"/>
    <property type="evidence" value="ECO:0007669"/>
    <property type="project" value="UniProtKB-SubCell"/>
</dbReference>
<dbReference type="Pfam" id="PF01636">
    <property type="entry name" value="APH"/>
    <property type="match status" value="1"/>
</dbReference>
<dbReference type="AlphaFoldDB" id="A0AAE3JRQ0"/>
<dbReference type="PANTHER" id="PTHR21064:SF1">
    <property type="entry name" value="HYDROXYLYSINE KINASE"/>
    <property type="match status" value="1"/>
</dbReference>
<evidence type="ECO:0000259" key="9">
    <source>
        <dbReference type="Pfam" id="PF01636"/>
    </source>
</evidence>
<evidence type="ECO:0000256" key="3">
    <source>
        <dbReference type="ARBA" id="ARBA00022679"/>
    </source>
</evidence>
<dbReference type="EC" id="2.7.1.81" evidence="7"/>
<comment type="caution">
    <text evidence="10">The sequence shown here is derived from an EMBL/GenBank/DDBJ whole genome shotgun (WGS) entry which is preliminary data.</text>
</comment>
<dbReference type="PANTHER" id="PTHR21064">
    <property type="entry name" value="AMINOGLYCOSIDE PHOSPHOTRANSFERASE DOMAIN-CONTAINING PROTEIN-RELATED"/>
    <property type="match status" value="1"/>
</dbReference>
<proteinExistence type="predicted"/>
<dbReference type="GO" id="GO:0047992">
    <property type="term" value="F:hydroxylysine kinase activity"/>
    <property type="evidence" value="ECO:0007669"/>
    <property type="project" value="UniProtKB-EC"/>
</dbReference>
<dbReference type="Proteomes" id="UP001200642">
    <property type="component" value="Unassembled WGS sequence"/>
</dbReference>
<keyword evidence="11" id="KW-1185">Reference proteome</keyword>
<dbReference type="Gene3D" id="3.90.1200.10">
    <property type="match status" value="1"/>
</dbReference>
<evidence type="ECO:0000256" key="8">
    <source>
        <dbReference type="ARBA" id="ARBA00040505"/>
    </source>
</evidence>
<gene>
    <name evidence="10" type="ORF">K8352_12680</name>
</gene>
<keyword evidence="4" id="KW-0418">Kinase</keyword>
<reference evidence="10" key="1">
    <citation type="submission" date="2023-02" db="EMBL/GenBank/DDBJ databases">
        <title>Genome of Flavobacteriaceae gen. nov. sp. strain F89.</title>
        <authorList>
            <person name="Wang Y."/>
        </authorList>
    </citation>
    <scope>NUCLEOTIDE SEQUENCE</scope>
    <source>
        <strain evidence="10">F89</strain>
    </source>
</reference>
<feature type="non-terminal residue" evidence="10">
    <location>
        <position position="344"/>
    </location>
</feature>
<dbReference type="InterPro" id="IPR050249">
    <property type="entry name" value="Pseudomonas-type_ThrB"/>
</dbReference>
<dbReference type="InterPro" id="IPR011009">
    <property type="entry name" value="Kinase-like_dom_sf"/>
</dbReference>
<comment type="function">
    <text evidence="6">Catalyzes the GTP-dependent phosphorylation of 5-hydroxy-L-lysine.</text>
</comment>
<feature type="domain" description="Aminoglycoside phosphotransferase" evidence="9">
    <location>
        <begin position="28"/>
        <end position="258"/>
    </location>
</feature>
<keyword evidence="2" id="KW-0963">Cytoplasm</keyword>
<evidence type="ECO:0000256" key="7">
    <source>
        <dbReference type="ARBA" id="ARBA00038873"/>
    </source>
</evidence>
<accession>A0AAE3JRQ0</accession>
<evidence type="ECO:0000256" key="6">
    <source>
        <dbReference type="ARBA" id="ARBA00037368"/>
    </source>
</evidence>